<reference evidence="12" key="1">
    <citation type="journal article" date="2014" name="Int. J. Syst. Evol. Microbiol.">
        <title>Complete genome sequence of Corynebacterium casei LMG S-19264T (=DSM 44701T), isolated from a smear-ripened cheese.</title>
        <authorList>
            <consortium name="US DOE Joint Genome Institute (JGI-PGF)"/>
            <person name="Walter F."/>
            <person name="Albersmeier A."/>
            <person name="Kalinowski J."/>
            <person name="Ruckert C."/>
        </authorList>
    </citation>
    <scope>NUCLEOTIDE SEQUENCE</scope>
    <source>
        <strain evidence="12">JCM 3276</strain>
    </source>
</reference>
<proteinExistence type="inferred from homology"/>
<dbReference type="Proteomes" id="UP000660680">
    <property type="component" value="Unassembled WGS sequence"/>
</dbReference>
<keyword evidence="3 9" id="KW-0444">Lipid biosynthesis</keyword>
<feature type="active site" evidence="9">
    <location>
        <position position="111"/>
    </location>
</feature>
<dbReference type="GO" id="GO:0033818">
    <property type="term" value="F:beta-ketoacyl-acyl-carrier-protein synthase III activity"/>
    <property type="evidence" value="ECO:0007669"/>
    <property type="project" value="UniProtKB-UniRule"/>
</dbReference>
<keyword evidence="2 9" id="KW-0963">Cytoplasm</keyword>
<keyword evidence="6 9" id="KW-0443">Lipid metabolism</keyword>
<comment type="subcellular location">
    <subcellularLocation>
        <location evidence="9">Cytoplasm</location>
    </subcellularLocation>
</comment>
<dbReference type="InterPro" id="IPR004655">
    <property type="entry name" value="FabH"/>
</dbReference>
<evidence type="ECO:0000256" key="6">
    <source>
        <dbReference type="ARBA" id="ARBA00023098"/>
    </source>
</evidence>
<feature type="domain" description="Beta-ketoacyl-[acyl-carrier-protein] synthase III C-terminal" evidence="10">
    <location>
        <begin position="239"/>
        <end position="326"/>
    </location>
</feature>
<keyword evidence="7 9" id="KW-0275">Fatty acid biosynthesis</keyword>
<dbReference type="PANTHER" id="PTHR34069">
    <property type="entry name" value="3-OXOACYL-[ACYL-CARRIER-PROTEIN] SYNTHASE 3"/>
    <property type="match status" value="1"/>
</dbReference>
<name>A0A918LA76_9PSEU</name>
<dbReference type="Pfam" id="PF08541">
    <property type="entry name" value="ACP_syn_III_C"/>
    <property type="match status" value="1"/>
</dbReference>
<dbReference type="NCBIfam" id="TIGR00747">
    <property type="entry name" value="fabH"/>
    <property type="match status" value="1"/>
</dbReference>
<evidence type="ECO:0000256" key="8">
    <source>
        <dbReference type="ARBA" id="ARBA00023315"/>
    </source>
</evidence>
<accession>A0A918LA76</accession>
<evidence type="ECO:0000256" key="2">
    <source>
        <dbReference type="ARBA" id="ARBA00022490"/>
    </source>
</evidence>
<evidence type="ECO:0000259" key="10">
    <source>
        <dbReference type="Pfam" id="PF08541"/>
    </source>
</evidence>
<comment type="catalytic activity">
    <reaction evidence="9">
        <text>malonyl-[ACP] + acetyl-CoA + H(+) = 3-oxobutanoyl-[ACP] + CO2 + CoA</text>
        <dbReference type="Rhea" id="RHEA:12080"/>
        <dbReference type="Rhea" id="RHEA-COMP:9623"/>
        <dbReference type="Rhea" id="RHEA-COMP:9625"/>
        <dbReference type="ChEBI" id="CHEBI:15378"/>
        <dbReference type="ChEBI" id="CHEBI:16526"/>
        <dbReference type="ChEBI" id="CHEBI:57287"/>
        <dbReference type="ChEBI" id="CHEBI:57288"/>
        <dbReference type="ChEBI" id="CHEBI:78449"/>
        <dbReference type="ChEBI" id="CHEBI:78450"/>
        <dbReference type="EC" id="2.3.1.180"/>
    </reaction>
</comment>
<dbReference type="AlphaFoldDB" id="A0A918LA76"/>
<evidence type="ECO:0000256" key="5">
    <source>
        <dbReference type="ARBA" id="ARBA00022832"/>
    </source>
</evidence>
<dbReference type="InterPro" id="IPR013751">
    <property type="entry name" value="ACP_syn_III_N"/>
</dbReference>
<protein>
    <recommendedName>
        <fullName evidence="9">Beta-ketoacyl-[acyl-carrier-protein] synthase III</fullName>
        <shortName evidence="9">Beta-ketoacyl-ACP synthase III</shortName>
        <shortName evidence="9">KAS III</shortName>
        <ecNumber evidence="9">2.3.1.180</ecNumber>
    </recommendedName>
    <alternativeName>
        <fullName evidence="9">3-oxoacyl-[acyl-carrier-protein] synthase 3</fullName>
    </alternativeName>
    <alternativeName>
        <fullName evidence="9">3-oxoacyl-[acyl-carrier-protein] synthase III</fullName>
    </alternativeName>
</protein>
<comment type="similarity">
    <text evidence="1 9">Belongs to the thiolase-like superfamily. FabH family.</text>
</comment>
<comment type="subunit">
    <text evidence="9">Homodimer.</text>
</comment>
<keyword evidence="13" id="KW-1185">Reference proteome</keyword>
<dbReference type="Gene3D" id="3.40.47.10">
    <property type="match status" value="1"/>
</dbReference>
<evidence type="ECO:0000313" key="13">
    <source>
        <dbReference type="Proteomes" id="UP000660680"/>
    </source>
</evidence>
<comment type="caution">
    <text evidence="12">The sequence shown here is derived from an EMBL/GenBank/DDBJ whole genome shotgun (WGS) entry which is preliminary data.</text>
</comment>
<evidence type="ECO:0000313" key="12">
    <source>
        <dbReference type="EMBL" id="GGS24410.1"/>
    </source>
</evidence>
<feature type="region of interest" description="ACP-binding" evidence="9">
    <location>
        <begin position="254"/>
        <end position="258"/>
    </location>
</feature>
<dbReference type="GO" id="GO:0044550">
    <property type="term" value="P:secondary metabolite biosynthetic process"/>
    <property type="evidence" value="ECO:0007669"/>
    <property type="project" value="TreeGrafter"/>
</dbReference>
<comment type="domain">
    <text evidence="9">The last Arg residue of the ACP-binding site is essential for the weak association between ACP/AcpP and FabH.</text>
</comment>
<dbReference type="InterPro" id="IPR013747">
    <property type="entry name" value="ACP_syn_III_C"/>
</dbReference>
<dbReference type="EMBL" id="BMRB01000001">
    <property type="protein sequence ID" value="GGS24410.1"/>
    <property type="molecule type" value="Genomic_DNA"/>
</dbReference>
<dbReference type="RefSeq" id="WP_189209656.1">
    <property type="nucleotide sequence ID" value="NZ_BMRB01000001.1"/>
</dbReference>
<evidence type="ECO:0000256" key="7">
    <source>
        <dbReference type="ARBA" id="ARBA00023160"/>
    </source>
</evidence>
<evidence type="ECO:0000259" key="11">
    <source>
        <dbReference type="Pfam" id="PF08545"/>
    </source>
</evidence>
<dbReference type="GO" id="GO:0005737">
    <property type="term" value="C:cytoplasm"/>
    <property type="evidence" value="ECO:0007669"/>
    <property type="project" value="UniProtKB-SubCell"/>
</dbReference>
<gene>
    <name evidence="12" type="primary">fabH5</name>
    <name evidence="9" type="synonym">fabH</name>
    <name evidence="12" type="ORF">GCM10010171_16960</name>
</gene>
<comment type="pathway">
    <text evidence="9">Lipid metabolism; fatty acid biosynthesis.</text>
</comment>
<evidence type="ECO:0000256" key="1">
    <source>
        <dbReference type="ARBA" id="ARBA00008642"/>
    </source>
</evidence>
<dbReference type="NCBIfam" id="NF006829">
    <property type="entry name" value="PRK09352.1"/>
    <property type="match status" value="1"/>
</dbReference>
<sequence length="345" mass="35231">MTAAVVTGVGAAIPPRVVTNDDLAGYLDTSDEWIRSRTGIASRRWVDPGMSTGDLAVAAGELALRSAGIDRVDAVVVATTTPDRLCPATAPEVATRLGMTGVSAHDVNAVCTGFLYGLASAVGLIAAGNAQTVLMIGAEAFSTILDPQDRSTAVIFADGAGAVVLRAGSPDEPGAVGPIVLGSDGSLSDLIQIPAGGSRQRSAGTLAPPEDHFFQMRGREVYRHAVERMAASAQEAMVKAGLSMADVDKFVPHQANNRISVAVGERLGLVPAQTVSNVDHMGNTAAASIGVLLAEASVDGELHAGERLLLTAFGGGLTWGATTLVWPALTAHMTVLPRPVSAVAV</sequence>
<dbReference type="InterPro" id="IPR016039">
    <property type="entry name" value="Thiolase-like"/>
</dbReference>
<dbReference type="PANTHER" id="PTHR34069:SF2">
    <property type="entry name" value="BETA-KETOACYL-[ACYL-CARRIER-PROTEIN] SYNTHASE III"/>
    <property type="match status" value="1"/>
</dbReference>
<evidence type="ECO:0000256" key="3">
    <source>
        <dbReference type="ARBA" id="ARBA00022516"/>
    </source>
</evidence>
<keyword evidence="4 9" id="KW-0808">Transferase</keyword>
<dbReference type="EC" id="2.3.1.180" evidence="9"/>
<dbReference type="Pfam" id="PF08545">
    <property type="entry name" value="ACP_syn_III"/>
    <property type="match status" value="1"/>
</dbReference>
<dbReference type="CDD" id="cd00830">
    <property type="entry name" value="KAS_III"/>
    <property type="match status" value="1"/>
</dbReference>
<keyword evidence="9" id="KW-0511">Multifunctional enzyme</keyword>
<reference evidence="12" key="2">
    <citation type="submission" date="2020-09" db="EMBL/GenBank/DDBJ databases">
        <authorList>
            <person name="Sun Q."/>
            <person name="Ohkuma M."/>
        </authorList>
    </citation>
    <scope>NUCLEOTIDE SEQUENCE</scope>
    <source>
        <strain evidence="12">JCM 3276</strain>
    </source>
</reference>
<keyword evidence="8 9" id="KW-0012">Acyltransferase</keyword>
<evidence type="ECO:0000256" key="9">
    <source>
        <dbReference type="HAMAP-Rule" id="MF_01815"/>
    </source>
</evidence>
<keyword evidence="5 9" id="KW-0276">Fatty acid metabolism</keyword>
<feature type="active site" evidence="9">
    <location>
        <position position="253"/>
    </location>
</feature>
<feature type="active site" evidence="9">
    <location>
        <position position="283"/>
    </location>
</feature>
<dbReference type="GO" id="GO:0004315">
    <property type="term" value="F:3-oxoacyl-[acyl-carrier-protein] synthase activity"/>
    <property type="evidence" value="ECO:0007669"/>
    <property type="project" value="InterPro"/>
</dbReference>
<dbReference type="HAMAP" id="MF_01815">
    <property type="entry name" value="FabH"/>
    <property type="match status" value="1"/>
</dbReference>
<organism evidence="12 13">
    <name type="scientific">Actinokineospora fastidiosa</name>
    <dbReference type="NCBI Taxonomy" id="1816"/>
    <lineage>
        <taxon>Bacteria</taxon>
        <taxon>Bacillati</taxon>
        <taxon>Actinomycetota</taxon>
        <taxon>Actinomycetes</taxon>
        <taxon>Pseudonocardiales</taxon>
        <taxon>Pseudonocardiaceae</taxon>
        <taxon>Actinokineospora</taxon>
    </lineage>
</organism>
<dbReference type="SUPFAM" id="SSF53901">
    <property type="entry name" value="Thiolase-like"/>
    <property type="match status" value="1"/>
</dbReference>
<feature type="domain" description="Beta-ketoacyl-[acyl-carrier-protein] synthase III N-terminal" evidence="11">
    <location>
        <begin position="106"/>
        <end position="185"/>
    </location>
</feature>
<dbReference type="GO" id="GO:0006633">
    <property type="term" value="P:fatty acid biosynthetic process"/>
    <property type="evidence" value="ECO:0007669"/>
    <property type="project" value="UniProtKB-UniRule"/>
</dbReference>
<comment type="function">
    <text evidence="9">Catalyzes the condensation reaction of fatty acid synthesis by the addition to an acyl acceptor of two carbons from malonyl-ACP. Catalyzes the first condensation reaction which initiates fatty acid synthesis and may therefore play a role in governing the total rate of fatty acid production. Possesses both acetoacetyl-ACP synthase and acetyl transacylase activities. Its substrate specificity determines the biosynthesis of branched-chain and/or straight-chain of fatty acids.</text>
</comment>
<evidence type="ECO:0000256" key="4">
    <source>
        <dbReference type="ARBA" id="ARBA00022679"/>
    </source>
</evidence>